<reference evidence="2" key="2">
    <citation type="submission" date="2025-09" db="UniProtKB">
        <authorList>
            <consortium name="Ensembl"/>
        </authorList>
    </citation>
    <scope>IDENTIFICATION</scope>
</reference>
<dbReference type="PANTHER" id="PTHR15131:SF3">
    <property type="entry name" value="SNRNA-ACTIVATING PROTEIN COMPLEX SUBUNIT 1"/>
    <property type="match status" value="1"/>
</dbReference>
<organism evidence="2 3">
    <name type="scientific">Oryzias melastigma</name>
    <name type="common">Marine medaka</name>
    <dbReference type="NCBI Taxonomy" id="30732"/>
    <lineage>
        <taxon>Eukaryota</taxon>
        <taxon>Metazoa</taxon>
        <taxon>Chordata</taxon>
        <taxon>Craniata</taxon>
        <taxon>Vertebrata</taxon>
        <taxon>Euteleostomi</taxon>
        <taxon>Actinopterygii</taxon>
        <taxon>Neopterygii</taxon>
        <taxon>Teleostei</taxon>
        <taxon>Neoteleostei</taxon>
        <taxon>Acanthomorphata</taxon>
        <taxon>Ovalentaria</taxon>
        <taxon>Atherinomorphae</taxon>
        <taxon>Beloniformes</taxon>
        <taxon>Adrianichthyidae</taxon>
        <taxon>Oryziinae</taxon>
        <taxon>Oryzias</taxon>
    </lineage>
</organism>
<evidence type="ECO:0000313" key="2">
    <source>
        <dbReference type="Ensembl" id="ENSOMEP00000018601.1"/>
    </source>
</evidence>
<feature type="compositionally biased region" description="Polar residues" evidence="1">
    <location>
        <begin position="274"/>
        <end position="292"/>
    </location>
</feature>
<protein>
    <recommendedName>
        <fullName evidence="4">Small nuclear RNA activating complex, polypeptide 1b</fullName>
    </recommendedName>
</protein>
<dbReference type="InterPro" id="IPR019188">
    <property type="entry name" value="SNAPC1"/>
</dbReference>
<dbReference type="PaxDb" id="30732-ENSOMEP00000018601"/>
<accession>A0A3B3CM05</accession>
<feature type="compositionally biased region" description="Acidic residues" evidence="1">
    <location>
        <begin position="220"/>
        <end position="235"/>
    </location>
</feature>
<dbReference type="OMA" id="SYQIRVG"/>
<dbReference type="GeneTree" id="ENSGT00390000018691"/>
<evidence type="ECO:0000313" key="3">
    <source>
        <dbReference type="Proteomes" id="UP000261560"/>
    </source>
</evidence>
<dbReference type="Ensembl" id="ENSOMET00000027608.1">
    <property type="protein sequence ID" value="ENSOMEP00000018601.1"/>
    <property type="gene ID" value="ENSOMEG00000020326.1"/>
</dbReference>
<dbReference type="GO" id="GO:0042796">
    <property type="term" value="P:snRNA transcription by RNA polymerase III"/>
    <property type="evidence" value="ECO:0007669"/>
    <property type="project" value="TreeGrafter"/>
</dbReference>
<dbReference type="Pfam" id="PF09808">
    <property type="entry name" value="SNAPC1"/>
    <property type="match status" value="1"/>
</dbReference>
<feature type="compositionally biased region" description="Polar residues" evidence="1">
    <location>
        <begin position="248"/>
        <end position="258"/>
    </location>
</feature>
<proteinExistence type="predicted"/>
<dbReference type="GO" id="GO:0043565">
    <property type="term" value="F:sequence-specific DNA binding"/>
    <property type="evidence" value="ECO:0007669"/>
    <property type="project" value="TreeGrafter"/>
</dbReference>
<evidence type="ECO:0008006" key="4">
    <source>
        <dbReference type="Google" id="ProtNLM"/>
    </source>
</evidence>
<feature type="region of interest" description="Disordered" evidence="1">
    <location>
        <begin position="202"/>
        <end position="316"/>
    </location>
</feature>
<dbReference type="PANTHER" id="PTHR15131">
    <property type="entry name" value="SMALL NUCLEAR RNA ACTIVATING COMPLEX, POLYPEPTIDE 1"/>
    <property type="match status" value="1"/>
</dbReference>
<dbReference type="STRING" id="30732.ENSOMEP00000018601"/>
<dbReference type="GO" id="GO:0042795">
    <property type="term" value="P:snRNA transcription by RNA polymerase II"/>
    <property type="evidence" value="ECO:0007669"/>
    <property type="project" value="TreeGrafter"/>
</dbReference>
<dbReference type="Proteomes" id="UP000261560">
    <property type="component" value="Unplaced"/>
</dbReference>
<sequence length="340" mass="39792">MPRVHPIYSDFFYEPLTEDVEALLGRFQQTDSVRFEVFSALWRDLSFSDVFWGLSPDSSEARRFCRLALATAVRFFLPPYSYQIRTGGLYLMFAFFHTQPASPPLRIRLALKDWAHVEVFLQESRRAQHYDVVYVYEKLAAEKAFQYTAMPHFLCFQRQMQMKKNPECLEFLKRTTAVQDLMSADLLDEVRNIQTHYEKLKADTVQEETFPSKTHKNSKDDEDSPEEEEEEEEEKEKESSRRARLLSSIKQKSYSSFQKAPRSRRHRNAAIPDQPSSGSEQVQGAATSQSKKAPSLRARTWMSLGKGEKDSKSHPWLLSIPEQLKEMSMKRFRRTTPFRM</sequence>
<name>A0A3B3CM05_ORYME</name>
<dbReference type="GO" id="GO:0019185">
    <property type="term" value="C:snRNA-activating protein complex"/>
    <property type="evidence" value="ECO:0007669"/>
    <property type="project" value="TreeGrafter"/>
</dbReference>
<evidence type="ECO:0000256" key="1">
    <source>
        <dbReference type="SAM" id="MobiDB-lite"/>
    </source>
</evidence>
<keyword evidence="3" id="KW-1185">Reference proteome</keyword>
<dbReference type="AlphaFoldDB" id="A0A3B3CM05"/>
<reference evidence="2" key="1">
    <citation type="submission" date="2025-08" db="UniProtKB">
        <authorList>
            <consortium name="Ensembl"/>
        </authorList>
    </citation>
    <scope>IDENTIFICATION</scope>
</reference>